<comment type="similarity">
    <text evidence="10">Belongs to the glycosyltransferase 22 family. PIGZ subfamily.</text>
</comment>
<dbReference type="Proteomes" id="UP000777482">
    <property type="component" value="Unassembled WGS sequence"/>
</dbReference>
<evidence type="ECO:0000256" key="4">
    <source>
        <dbReference type="ARBA" id="ARBA00022676"/>
    </source>
</evidence>
<gene>
    <name evidence="13" type="primary">SMP3</name>
    <name evidence="13" type="ORF">C6P46_005169</name>
</gene>
<dbReference type="OrthoDB" id="10066429at2759"/>
<feature type="region of interest" description="Disordered" evidence="12">
    <location>
        <begin position="523"/>
        <end position="603"/>
    </location>
</feature>
<keyword evidence="7 11" id="KW-0256">Endoplasmic reticulum</keyword>
<accession>A0A9P6W149</accession>
<sequence length="764" mass="83435">MVRSSRQRFALVYTALALLRILIAFTSTSIIHPDEHFQNPEIAADAVFEYDTRLGGDGPLRTWEWRGPTPARSIVPVFGSTGLAFCIVRMLCGDQPSAKILFAAERSIMLLLSFSIGKLVFPWLENGSRADTHSSRPFASPSFSIRHPVSRGIGERARVSRSLALSSHSGASLADTFRTRRFPVVLLRRLSSMALGAAAASLSCVAIDTWYFHRDTPAEAASPWLVLTPLNLLRYNLASENLKEHGLHPRYLHLLVNWPMLFGVGIVAVGTAISSAWKQRKARHTRPQSDSTSLYLWTLALPTLALSVQPHQEPRFLIPLLIPLVLIAGRSALVSDKNGPSQKRRVFWALWIIHSVLFTALFGFLHQGGLIPALFELNSSLRRTSDGQLGALREVDLVFWRTFMPPRHLLLPLSLGEAPIVRVADLAGGEQLELYQTLALLNANASDALSQGRVILVAPAYSPGIAELACSAERSAAAVATLKSGVMSRSDSPASTVRGSDSAAADEAAREGFLAGALSRLGLTSPAPANQDAEPARPSGPQEENTSAPPPGKSREQKRMENKRRNQRRKEARRRRREEEAKKAQQQQQQAAHGHVADPVDPLGSWTSLSGAVDWSEDAHSVFGSEVTVSLLSRDDAVSYASSIVLASLSPGGSTVPFSKRSTADKLAFYQSLILQFNLASQSCLPGSITKCEKVLRTIKIAIGEYFDVVKRGGNVATEVPRYKNVAQLRAALGGRKNKKRVPRKLVKSQLLAVFLVTLTPRFY</sequence>
<evidence type="ECO:0000256" key="8">
    <source>
        <dbReference type="ARBA" id="ARBA00022989"/>
    </source>
</evidence>
<evidence type="ECO:0000313" key="13">
    <source>
        <dbReference type="EMBL" id="KAG0659394.1"/>
    </source>
</evidence>
<feature type="transmembrane region" description="Helical" evidence="11">
    <location>
        <begin position="251"/>
        <end position="273"/>
    </location>
</feature>
<keyword evidence="3" id="KW-0337">GPI-anchor biosynthesis</keyword>
<keyword evidence="4 11" id="KW-0328">Glycosyltransferase</keyword>
<reference evidence="13 14" key="1">
    <citation type="submission" date="2020-11" db="EMBL/GenBank/DDBJ databases">
        <title>Kefir isolates.</title>
        <authorList>
            <person name="Marcisauskas S."/>
            <person name="Kim Y."/>
            <person name="Blasche S."/>
        </authorList>
    </citation>
    <scope>NUCLEOTIDE SEQUENCE [LARGE SCALE GENOMIC DNA]</scope>
    <source>
        <strain evidence="13 14">KR</strain>
    </source>
</reference>
<evidence type="ECO:0000256" key="12">
    <source>
        <dbReference type="SAM" id="MobiDB-lite"/>
    </source>
</evidence>
<dbReference type="PANTHER" id="PTHR22760">
    <property type="entry name" value="GLYCOSYLTRANSFERASE"/>
    <property type="match status" value="1"/>
</dbReference>
<evidence type="ECO:0000256" key="9">
    <source>
        <dbReference type="ARBA" id="ARBA00023136"/>
    </source>
</evidence>
<evidence type="ECO:0000256" key="10">
    <source>
        <dbReference type="ARBA" id="ARBA00038466"/>
    </source>
</evidence>
<comment type="pathway">
    <text evidence="2">Glycolipid biosynthesis; glycosylphosphatidylinositol-anchor biosynthesis.</text>
</comment>
<dbReference type="EC" id="2.4.1.-" evidence="11"/>
<dbReference type="GO" id="GO:0005789">
    <property type="term" value="C:endoplasmic reticulum membrane"/>
    <property type="evidence" value="ECO:0007669"/>
    <property type="project" value="UniProtKB-SubCell"/>
</dbReference>
<keyword evidence="6 11" id="KW-0812">Transmembrane</keyword>
<dbReference type="PANTHER" id="PTHR22760:SF3">
    <property type="entry name" value="GPI MANNOSYLTRANSFERASE 4"/>
    <property type="match status" value="1"/>
</dbReference>
<comment type="caution">
    <text evidence="13">The sequence shown here is derived from an EMBL/GenBank/DDBJ whole genome shotgun (WGS) entry which is preliminary data.</text>
</comment>
<feature type="transmembrane region" description="Helical" evidence="11">
    <location>
        <begin position="190"/>
        <end position="212"/>
    </location>
</feature>
<keyword evidence="8 11" id="KW-1133">Transmembrane helix</keyword>
<evidence type="ECO:0000256" key="5">
    <source>
        <dbReference type="ARBA" id="ARBA00022679"/>
    </source>
</evidence>
<dbReference type="EMBL" id="PUHQ01000054">
    <property type="protein sequence ID" value="KAG0659394.1"/>
    <property type="molecule type" value="Genomic_DNA"/>
</dbReference>
<dbReference type="GO" id="GO:0000026">
    <property type="term" value="F:alpha-1,2-mannosyltransferase activity"/>
    <property type="evidence" value="ECO:0007669"/>
    <property type="project" value="TreeGrafter"/>
</dbReference>
<dbReference type="Pfam" id="PF03901">
    <property type="entry name" value="Glyco_transf_22"/>
    <property type="match status" value="2"/>
</dbReference>
<evidence type="ECO:0000256" key="6">
    <source>
        <dbReference type="ARBA" id="ARBA00022692"/>
    </source>
</evidence>
<evidence type="ECO:0000256" key="7">
    <source>
        <dbReference type="ARBA" id="ARBA00022824"/>
    </source>
</evidence>
<feature type="compositionally biased region" description="Basic residues" evidence="12">
    <location>
        <begin position="565"/>
        <end position="576"/>
    </location>
</feature>
<protein>
    <recommendedName>
        <fullName evidence="11">Mannosyltransferase</fullName>
        <ecNumber evidence="11">2.4.1.-</ecNumber>
    </recommendedName>
</protein>
<feature type="region of interest" description="Disordered" evidence="12">
    <location>
        <begin position="483"/>
        <end position="503"/>
    </location>
</feature>
<keyword evidence="5" id="KW-0808">Transferase</keyword>
<evidence type="ECO:0000256" key="3">
    <source>
        <dbReference type="ARBA" id="ARBA00022502"/>
    </source>
</evidence>
<feature type="compositionally biased region" description="Basic and acidic residues" evidence="12">
    <location>
        <begin position="553"/>
        <end position="564"/>
    </location>
</feature>
<keyword evidence="9 11" id="KW-0472">Membrane</keyword>
<feature type="transmembrane region" description="Helical" evidence="11">
    <location>
        <begin position="346"/>
        <end position="365"/>
    </location>
</feature>
<name>A0A9P6W149_RHOMI</name>
<comment type="subcellular location">
    <subcellularLocation>
        <location evidence="1 11">Endoplasmic reticulum membrane</location>
        <topology evidence="1 11">Multi-pass membrane protein</topology>
    </subcellularLocation>
</comment>
<feature type="transmembrane region" description="Helical" evidence="11">
    <location>
        <begin position="73"/>
        <end position="92"/>
    </location>
</feature>
<dbReference type="GO" id="GO:0006506">
    <property type="term" value="P:GPI anchor biosynthetic process"/>
    <property type="evidence" value="ECO:0007669"/>
    <property type="project" value="UniProtKB-KW"/>
</dbReference>
<keyword evidence="14" id="KW-1185">Reference proteome</keyword>
<dbReference type="AlphaFoldDB" id="A0A9P6W149"/>
<comment type="caution">
    <text evidence="11">Lacks conserved residue(s) required for the propagation of feature annotation.</text>
</comment>
<feature type="compositionally biased region" description="Polar residues" evidence="12">
    <location>
        <begin position="487"/>
        <end position="497"/>
    </location>
</feature>
<organism evidence="13 14">
    <name type="scientific">Rhodotorula mucilaginosa</name>
    <name type="common">Yeast</name>
    <name type="synonym">Rhodotorula rubra</name>
    <dbReference type="NCBI Taxonomy" id="5537"/>
    <lineage>
        <taxon>Eukaryota</taxon>
        <taxon>Fungi</taxon>
        <taxon>Dikarya</taxon>
        <taxon>Basidiomycota</taxon>
        <taxon>Pucciniomycotina</taxon>
        <taxon>Microbotryomycetes</taxon>
        <taxon>Sporidiobolales</taxon>
        <taxon>Sporidiobolaceae</taxon>
        <taxon>Rhodotorula</taxon>
    </lineage>
</organism>
<evidence type="ECO:0000256" key="11">
    <source>
        <dbReference type="RuleBase" id="RU363075"/>
    </source>
</evidence>
<proteinExistence type="inferred from homology"/>
<evidence type="ECO:0000256" key="2">
    <source>
        <dbReference type="ARBA" id="ARBA00004687"/>
    </source>
</evidence>
<evidence type="ECO:0000313" key="14">
    <source>
        <dbReference type="Proteomes" id="UP000777482"/>
    </source>
</evidence>
<dbReference type="InterPro" id="IPR005599">
    <property type="entry name" value="GPI_mannosylTrfase"/>
</dbReference>
<evidence type="ECO:0000256" key="1">
    <source>
        <dbReference type="ARBA" id="ARBA00004477"/>
    </source>
</evidence>